<organism evidence="1 2">
    <name type="scientific">Candidatus Raymondbacteria bacterium RIFOXYD12_FULL_49_13</name>
    <dbReference type="NCBI Taxonomy" id="1817890"/>
    <lineage>
        <taxon>Bacteria</taxon>
        <taxon>Raymondiibacteriota</taxon>
    </lineage>
</organism>
<dbReference type="AlphaFoldDB" id="A0A1F7FHI1"/>
<comment type="caution">
    <text evidence="1">The sequence shown here is derived from an EMBL/GenBank/DDBJ whole genome shotgun (WGS) entry which is preliminary data.</text>
</comment>
<dbReference type="Proteomes" id="UP000179243">
    <property type="component" value="Unassembled WGS sequence"/>
</dbReference>
<dbReference type="SUPFAM" id="SSF51126">
    <property type="entry name" value="Pectin lyase-like"/>
    <property type="match status" value="1"/>
</dbReference>
<dbReference type="InterPro" id="IPR012334">
    <property type="entry name" value="Pectin_lyas_fold"/>
</dbReference>
<dbReference type="InterPro" id="IPR006626">
    <property type="entry name" value="PbH1"/>
</dbReference>
<evidence type="ECO:0008006" key="3">
    <source>
        <dbReference type="Google" id="ProtNLM"/>
    </source>
</evidence>
<protein>
    <recommendedName>
        <fullName evidence="3">Right handed beta helix domain-containing protein</fullName>
    </recommendedName>
</protein>
<sequence>MGGLGESNDFSGNTLLPGIRVHNDGQSYAYIRNNATWKNFGVPYILTDDLYVEGPLSPVLTIAPGCSLQFNTGFALLVGNGSSSSSGALIADGTADSIIVFTSSAGSPAPGAWDGVTIGQYASQTQNLLDYCVIDYGVNGLTVNTKPIAVTNCILRNNSGYGVSCSYTGFTAFAGNTVTDNANYPMTIGVNNVGSLGADNNFSGNTVPGIRVHGDGQSTARITTSATWLNHGTPYIMFYETRVGAASNITLTIAPGCSLKFNSGIGLQVGNGSTAAENATLVAEGTADSHIVFTSSSQSPTAGAWDGIILGNDINDGATVMDYCVVEYGGANAQANIYCTNSSPTISNCTITNSSYYGIKAPAPGSNPIISAITYLNNARGDFLGQ</sequence>
<proteinExistence type="predicted"/>
<accession>A0A1F7FHI1</accession>
<gene>
    <name evidence="1" type="ORF">A2519_22620</name>
</gene>
<dbReference type="SMART" id="SM00710">
    <property type="entry name" value="PbH1"/>
    <property type="match status" value="3"/>
</dbReference>
<name>A0A1F7FHI1_UNCRA</name>
<reference evidence="1 2" key="1">
    <citation type="journal article" date="2016" name="Nat. Commun.">
        <title>Thousands of microbial genomes shed light on interconnected biogeochemical processes in an aquifer system.</title>
        <authorList>
            <person name="Anantharaman K."/>
            <person name="Brown C.T."/>
            <person name="Hug L.A."/>
            <person name="Sharon I."/>
            <person name="Castelle C.J."/>
            <person name="Probst A.J."/>
            <person name="Thomas B.C."/>
            <person name="Singh A."/>
            <person name="Wilkins M.J."/>
            <person name="Karaoz U."/>
            <person name="Brodie E.L."/>
            <person name="Williams K.H."/>
            <person name="Hubbard S.S."/>
            <person name="Banfield J.F."/>
        </authorList>
    </citation>
    <scope>NUCLEOTIDE SEQUENCE [LARGE SCALE GENOMIC DNA]</scope>
</reference>
<dbReference type="InterPro" id="IPR011050">
    <property type="entry name" value="Pectin_lyase_fold/virulence"/>
</dbReference>
<evidence type="ECO:0000313" key="2">
    <source>
        <dbReference type="Proteomes" id="UP000179243"/>
    </source>
</evidence>
<dbReference type="Gene3D" id="2.160.20.10">
    <property type="entry name" value="Single-stranded right-handed beta-helix, Pectin lyase-like"/>
    <property type="match status" value="1"/>
</dbReference>
<evidence type="ECO:0000313" key="1">
    <source>
        <dbReference type="EMBL" id="OGK06159.1"/>
    </source>
</evidence>
<dbReference type="EMBL" id="MFYX01000035">
    <property type="protein sequence ID" value="OGK06159.1"/>
    <property type="molecule type" value="Genomic_DNA"/>
</dbReference>